<evidence type="ECO:0000313" key="2">
    <source>
        <dbReference type="Proteomes" id="UP000541470"/>
    </source>
</evidence>
<evidence type="ECO:0000313" key="1">
    <source>
        <dbReference type="EMBL" id="NML76838.1"/>
    </source>
</evidence>
<organism evidence="1 2">
    <name type="scientific">Rhizobium terricola</name>
    <dbReference type="NCBI Taxonomy" id="2728849"/>
    <lineage>
        <taxon>Bacteria</taxon>
        <taxon>Pseudomonadati</taxon>
        <taxon>Pseudomonadota</taxon>
        <taxon>Alphaproteobacteria</taxon>
        <taxon>Hyphomicrobiales</taxon>
        <taxon>Rhizobiaceae</taxon>
        <taxon>Rhizobium/Agrobacterium group</taxon>
        <taxon>Rhizobium</taxon>
    </lineage>
</organism>
<dbReference type="AlphaFoldDB" id="A0A7Y0B0L6"/>
<proteinExistence type="predicted"/>
<protein>
    <submittedName>
        <fullName evidence="1">Uncharacterized protein</fullName>
    </submittedName>
</protein>
<sequence>MPFQFANLDQRAFEDPRGLLDEFIMQLEQLLVNLLYETVEDFDFKPDFGEDIETVRLGLTDARENNIFNRARAGISDIATDALEATRLIGNGLLSKLKGLVSMGDKMRKGLRKALTYLLDMVNAVLSSIANAAAKVTSLVIDAIAELKDLIKAHIDLANGW</sequence>
<reference evidence="1 2" key="1">
    <citation type="submission" date="2020-04" db="EMBL/GenBank/DDBJ databases">
        <title>Rhizobium sp. S-51 isolated from soil.</title>
        <authorList>
            <person name="Dahal R.H."/>
        </authorList>
    </citation>
    <scope>NUCLEOTIDE SEQUENCE [LARGE SCALE GENOMIC DNA]</scope>
    <source>
        <strain evidence="1 2">S-51</strain>
    </source>
</reference>
<gene>
    <name evidence="1" type="ORF">HHL25_22105</name>
</gene>
<keyword evidence="2" id="KW-1185">Reference proteome</keyword>
<name>A0A7Y0B0L6_9HYPH</name>
<dbReference type="Proteomes" id="UP000541470">
    <property type="component" value="Unassembled WGS sequence"/>
</dbReference>
<comment type="caution">
    <text evidence="1">The sequence shown here is derived from an EMBL/GenBank/DDBJ whole genome shotgun (WGS) entry which is preliminary data.</text>
</comment>
<dbReference type="RefSeq" id="WP_169595406.1">
    <property type="nucleotide sequence ID" value="NZ_JABBGK010000009.1"/>
</dbReference>
<dbReference type="EMBL" id="JABBGK010000009">
    <property type="protein sequence ID" value="NML76838.1"/>
    <property type="molecule type" value="Genomic_DNA"/>
</dbReference>
<accession>A0A7Y0B0L6</accession>